<dbReference type="SUPFAM" id="SSF53474">
    <property type="entry name" value="alpha/beta-Hydrolases"/>
    <property type="match status" value="1"/>
</dbReference>
<dbReference type="GO" id="GO:0016787">
    <property type="term" value="F:hydrolase activity"/>
    <property type="evidence" value="ECO:0007669"/>
    <property type="project" value="InterPro"/>
</dbReference>
<gene>
    <name evidence="2" type="ORF">DFR34_104169</name>
</gene>
<feature type="domain" description="Dienelactone hydrolase" evidence="1">
    <location>
        <begin position="82"/>
        <end position="287"/>
    </location>
</feature>
<dbReference type="InterPro" id="IPR002925">
    <property type="entry name" value="Dienelactn_hydro"/>
</dbReference>
<dbReference type="EMBL" id="QJKI01000004">
    <property type="protein sequence ID" value="PXX80390.1"/>
    <property type="molecule type" value="Genomic_DNA"/>
</dbReference>
<dbReference type="InterPro" id="IPR029058">
    <property type="entry name" value="AB_hydrolase_fold"/>
</dbReference>
<dbReference type="AlphaFoldDB" id="A0A318KRN2"/>
<sequence>MLIPPSLRRAAIELYDAYTHTPLPRREFLRRLGVLAGGTVATSSLLALLENHYAHADTVPVDDARLQHADIRFAQLDGQPLHGYLSQPASGGPRPGVVLIHENRGLNPHIRDVARRLALAGFTVLAPDYLSTQGGTPSDEDRARQAFAEMDPVLARRISLAALAALRERGATKVGALGFCWGGGQVGQLAVHAADLQAAVVYYGPPPASDEVAAIRAPLLLHYAGLDTRINAMLPAFETALRAAGVRHQLYRYANVDHAFNNDTNPARFNAEAAALAWSRSMAFLHAQLG</sequence>
<name>A0A318KRN2_9NEIS</name>
<evidence type="ECO:0000259" key="1">
    <source>
        <dbReference type="Pfam" id="PF01738"/>
    </source>
</evidence>
<reference evidence="2 3" key="1">
    <citation type="submission" date="2018-05" db="EMBL/GenBank/DDBJ databases">
        <title>Genomic Encyclopedia of Type Strains, Phase IV (KMG-IV): sequencing the most valuable type-strain genomes for metagenomic binning, comparative biology and taxonomic classification.</title>
        <authorList>
            <person name="Goeker M."/>
        </authorList>
    </citation>
    <scope>NUCLEOTIDE SEQUENCE [LARGE SCALE GENOMIC DNA]</scope>
    <source>
        <strain evidence="2 3">DSM 29661</strain>
    </source>
</reference>
<proteinExistence type="predicted"/>
<dbReference type="Proteomes" id="UP000247555">
    <property type="component" value="Unassembled WGS sequence"/>
</dbReference>
<dbReference type="RefSeq" id="WP_110390078.1">
    <property type="nucleotide sequence ID" value="NZ_QJKI01000004.1"/>
</dbReference>
<protein>
    <submittedName>
        <fullName evidence="2">Carboxymethylenebutenolidase</fullName>
    </submittedName>
</protein>
<accession>A0A318KRN2</accession>
<dbReference type="Pfam" id="PF01738">
    <property type="entry name" value="DLH"/>
    <property type="match status" value="1"/>
</dbReference>
<evidence type="ECO:0000313" key="3">
    <source>
        <dbReference type="Proteomes" id="UP000247555"/>
    </source>
</evidence>
<evidence type="ECO:0000313" key="2">
    <source>
        <dbReference type="EMBL" id="PXX80390.1"/>
    </source>
</evidence>
<dbReference type="Gene3D" id="3.40.50.1820">
    <property type="entry name" value="alpha/beta hydrolase"/>
    <property type="match status" value="1"/>
</dbReference>
<dbReference type="InterPro" id="IPR051049">
    <property type="entry name" value="Dienelactone_hydrolase-like"/>
</dbReference>
<organism evidence="2 3">
    <name type="scientific">Rivihabitans pingtungensis</name>
    <dbReference type="NCBI Taxonomy" id="1054498"/>
    <lineage>
        <taxon>Bacteria</taxon>
        <taxon>Pseudomonadati</taxon>
        <taxon>Pseudomonadota</taxon>
        <taxon>Betaproteobacteria</taxon>
        <taxon>Neisseriales</taxon>
        <taxon>Aquaspirillaceae</taxon>
        <taxon>Rivihabitans</taxon>
    </lineage>
</organism>
<dbReference type="OrthoDB" id="9787933at2"/>
<dbReference type="InterPro" id="IPR006311">
    <property type="entry name" value="TAT_signal"/>
</dbReference>
<comment type="caution">
    <text evidence="2">The sequence shown here is derived from an EMBL/GenBank/DDBJ whole genome shotgun (WGS) entry which is preliminary data.</text>
</comment>
<dbReference type="PANTHER" id="PTHR46623:SF6">
    <property type="entry name" value="ALPHA_BETA-HYDROLASES SUPERFAMILY PROTEIN"/>
    <property type="match status" value="1"/>
</dbReference>
<dbReference type="PROSITE" id="PS51318">
    <property type="entry name" value="TAT"/>
    <property type="match status" value="1"/>
</dbReference>
<keyword evidence="3" id="KW-1185">Reference proteome</keyword>
<dbReference type="PANTHER" id="PTHR46623">
    <property type="entry name" value="CARBOXYMETHYLENEBUTENOLIDASE-RELATED"/>
    <property type="match status" value="1"/>
</dbReference>